<evidence type="ECO:0000313" key="3">
    <source>
        <dbReference type="Proteomes" id="UP000240325"/>
    </source>
</evidence>
<accession>A0A2H4UW52</accession>
<sequence length="239" mass="28169">MNKQPLPLQQNNKNDVPLDSLPKKTLCDIIASNMLQIAQLTTENNALQTRNAELENDKQIYYTIIEENKKLIKEHEMSIEKLLNENILLNDKISSLEIQNIKLTTELNDLKKNHNDLSNKFINMENKKVFDNFVVAIQDLNSLDELEKKVNIVTKKELVKLKNKRISNCHYLDHRDDEDVKNDKRTILEYEINNMPSDIKKLFDMKYPNLLGEITKYIIIKKTSPTIDFAQEMKEWFYE</sequence>
<name>A0A2H4UW52_9VIRU</name>
<dbReference type="EMBL" id="MF782455">
    <property type="protein sequence ID" value="ATZ81106.1"/>
    <property type="molecule type" value="Genomic_DNA"/>
</dbReference>
<feature type="coiled-coil region" evidence="1">
    <location>
        <begin position="37"/>
        <end position="127"/>
    </location>
</feature>
<protein>
    <submittedName>
        <fullName evidence="2">Uncharacterized protein</fullName>
    </submittedName>
</protein>
<evidence type="ECO:0000256" key="1">
    <source>
        <dbReference type="SAM" id="Coils"/>
    </source>
</evidence>
<dbReference type="Proteomes" id="UP000240325">
    <property type="component" value="Segment"/>
</dbReference>
<reference evidence="2" key="1">
    <citation type="journal article" date="2017" name="Elife">
        <title>The kinetoplastid-infecting Bodo saltans virus (BsV), a window into the most abundant giant viruses in the sea.</title>
        <authorList>
            <person name="Deeg C.M."/>
            <person name="Chow C.-E.T."/>
            <person name="Suttle C.A."/>
        </authorList>
    </citation>
    <scope>NUCLEOTIDE SEQUENCE</scope>
    <source>
        <strain evidence="2">NG1</strain>
    </source>
</reference>
<organism evidence="2">
    <name type="scientific">Bodo saltans virus</name>
    <dbReference type="NCBI Taxonomy" id="2024608"/>
    <lineage>
        <taxon>Viruses</taxon>
        <taxon>Varidnaviria</taxon>
        <taxon>Bamfordvirae</taxon>
        <taxon>Nucleocytoviricota</taxon>
        <taxon>Megaviricetes</taxon>
        <taxon>Imitervirales</taxon>
        <taxon>Mimiviridae</taxon>
        <taxon>Klosneuvirinae</taxon>
        <taxon>Theiavirus</taxon>
        <taxon>Theiavirus salishense</taxon>
    </lineage>
</organism>
<keyword evidence="1" id="KW-0175">Coiled coil</keyword>
<proteinExistence type="predicted"/>
<gene>
    <name evidence="2" type="ORF">BMW23_1062</name>
</gene>
<keyword evidence="3" id="KW-1185">Reference proteome</keyword>
<evidence type="ECO:0000313" key="2">
    <source>
        <dbReference type="EMBL" id="ATZ81106.1"/>
    </source>
</evidence>